<dbReference type="PANTHER" id="PTHR21310:SF48">
    <property type="entry name" value="AMINOGLYCOSIDE PHOSPHOTRANSFERASE DOMAIN-CONTAINING PROTEIN"/>
    <property type="match status" value="1"/>
</dbReference>
<evidence type="ECO:0000313" key="3">
    <source>
        <dbReference type="EMBL" id="KAF2002029.1"/>
    </source>
</evidence>
<accession>A0A6A5WMP2</accession>
<dbReference type="OrthoDB" id="4177236at2759"/>
<proteinExistence type="predicted"/>
<evidence type="ECO:0000259" key="2">
    <source>
        <dbReference type="Pfam" id="PF01636"/>
    </source>
</evidence>
<feature type="transmembrane region" description="Helical" evidence="1">
    <location>
        <begin position="344"/>
        <end position="362"/>
    </location>
</feature>
<dbReference type="Proteomes" id="UP000799779">
    <property type="component" value="Unassembled WGS sequence"/>
</dbReference>
<evidence type="ECO:0000256" key="1">
    <source>
        <dbReference type="SAM" id="Phobius"/>
    </source>
</evidence>
<dbReference type="AlphaFoldDB" id="A0A6A5WMP2"/>
<dbReference type="Pfam" id="PF01636">
    <property type="entry name" value="APH"/>
    <property type="match status" value="1"/>
</dbReference>
<evidence type="ECO:0000313" key="4">
    <source>
        <dbReference type="Proteomes" id="UP000799779"/>
    </source>
</evidence>
<dbReference type="SUPFAM" id="SSF56112">
    <property type="entry name" value="Protein kinase-like (PK-like)"/>
    <property type="match status" value="1"/>
</dbReference>
<sequence>MSVELPSAKEVCQAHFGETTNSKCLQVIEDRMDHNLSILRVTEGVCDTSLFPYEAQGPFETPIPSLAEILEAGKGFSHVWRVGPYMVKVGYTPHIYQEAENMIYLERHSNIRTPKVFAAFTGEIPPTTPSIDTENEFCYFLVTEFIEGATLSRLIREDIGSPLNEKIGHMLGEQYRRLRSVPPEDPNHFGRVNGRPYFGSRVIDIAPVASDYLQGPFTYEQVVSKILDAAKANQALSVTPDDYTTATKLLYRSAEYTLLKAAGPNDRIPTLSHMDFNHLNIMVKVARNEEGKVVDVEEVILIDWEWLAWMPSWFEAGGVYVETIGLGEPHEGFARRVLEAMGQVNMGIVAFFAYGLYCYAFFRF</sequence>
<dbReference type="EMBL" id="ML977579">
    <property type="protein sequence ID" value="KAF2002029.1"/>
    <property type="molecule type" value="Genomic_DNA"/>
</dbReference>
<keyword evidence="1" id="KW-0472">Membrane</keyword>
<dbReference type="PANTHER" id="PTHR21310">
    <property type="entry name" value="AMINOGLYCOSIDE PHOSPHOTRANSFERASE-RELATED-RELATED"/>
    <property type="match status" value="1"/>
</dbReference>
<reference evidence="3" key="1">
    <citation type="journal article" date="2020" name="Stud. Mycol.">
        <title>101 Dothideomycetes genomes: a test case for predicting lifestyles and emergence of pathogens.</title>
        <authorList>
            <person name="Haridas S."/>
            <person name="Albert R."/>
            <person name="Binder M."/>
            <person name="Bloem J."/>
            <person name="Labutti K."/>
            <person name="Salamov A."/>
            <person name="Andreopoulos B."/>
            <person name="Baker S."/>
            <person name="Barry K."/>
            <person name="Bills G."/>
            <person name="Bluhm B."/>
            <person name="Cannon C."/>
            <person name="Castanera R."/>
            <person name="Culley D."/>
            <person name="Daum C."/>
            <person name="Ezra D."/>
            <person name="Gonzalez J."/>
            <person name="Henrissat B."/>
            <person name="Kuo A."/>
            <person name="Liang C."/>
            <person name="Lipzen A."/>
            <person name="Lutzoni F."/>
            <person name="Magnuson J."/>
            <person name="Mondo S."/>
            <person name="Nolan M."/>
            <person name="Ohm R."/>
            <person name="Pangilinan J."/>
            <person name="Park H.-J."/>
            <person name="Ramirez L."/>
            <person name="Alfaro M."/>
            <person name="Sun H."/>
            <person name="Tritt A."/>
            <person name="Yoshinaga Y."/>
            <person name="Zwiers L.-H."/>
            <person name="Turgeon B."/>
            <person name="Goodwin S."/>
            <person name="Spatafora J."/>
            <person name="Crous P."/>
            <person name="Grigoriev I."/>
        </authorList>
    </citation>
    <scope>NUCLEOTIDE SEQUENCE</scope>
    <source>
        <strain evidence="3">CBS 123094</strain>
    </source>
</reference>
<organism evidence="3 4">
    <name type="scientific">Amniculicola lignicola CBS 123094</name>
    <dbReference type="NCBI Taxonomy" id="1392246"/>
    <lineage>
        <taxon>Eukaryota</taxon>
        <taxon>Fungi</taxon>
        <taxon>Dikarya</taxon>
        <taxon>Ascomycota</taxon>
        <taxon>Pezizomycotina</taxon>
        <taxon>Dothideomycetes</taxon>
        <taxon>Pleosporomycetidae</taxon>
        <taxon>Pleosporales</taxon>
        <taxon>Amniculicolaceae</taxon>
        <taxon>Amniculicola</taxon>
    </lineage>
</organism>
<dbReference type="InterPro" id="IPR051678">
    <property type="entry name" value="AGP_Transferase"/>
</dbReference>
<keyword evidence="4" id="KW-1185">Reference proteome</keyword>
<dbReference type="InterPro" id="IPR002575">
    <property type="entry name" value="Aminoglycoside_PTrfase"/>
</dbReference>
<gene>
    <name evidence="3" type="ORF">P154DRAFT_594915</name>
</gene>
<keyword evidence="1" id="KW-0812">Transmembrane</keyword>
<name>A0A6A5WMP2_9PLEO</name>
<protein>
    <recommendedName>
        <fullName evidence="2">Aminoglycoside phosphotransferase domain-containing protein</fullName>
    </recommendedName>
</protein>
<feature type="domain" description="Aminoglycoside phosphotransferase" evidence="2">
    <location>
        <begin position="84"/>
        <end position="333"/>
    </location>
</feature>
<keyword evidence="1" id="KW-1133">Transmembrane helix</keyword>
<dbReference type="InterPro" id="IPR011009">
    <property type="entry name" value="Kinase-like_dom_sf"/>
</dbReference>